<dbReference type="OrthoDB" id="9811998at2"/>
<dbReference type="eggNOG" id="COG1999">
    <property type="taxonomic scope" value="Bacteria"/>
</dbReference>
<protein>
    <submittedName>
        <fullName evidence="6">Electron transport protein SCO1/SenC</fullName>
    </submittedName>
</protein>
<dbReference type="PANTHER" id="PTHR12151:SF25">
    <property type="entry name" value="LINALOOL DEHYDRATASE_ISOMERASE DOMAIN-CONTAINING PROTEIN"/>
    <property type="match status" value="1"/>
</dbReference>
<feature type="binding site" evidence="3">
    <location>
        <position position="170"/>
    </location>
    <ligand>
        <name>Cu cation</name>
        <dbReference type="ChEBI" id="CHEBI:23378"/>
    </ligand>
</feature>
<dbReference type="Proteomes" id="UP000001401">
    <property type="component" value="Chromosome"/>
</dbReference>
<keyword evidence="3" id="KW-0479">Metal-binding</keyword>
<proteinExistence type="inferred from homology"/>
<dbReference type="InterPro" id="IPR003782">
    <property type="entry name" value="SCO1/SenC"/>
</dbReference>
<dbReference type="AlphaFoldDB" id="E6TXY2"/>
<reference evidence="6 7" key="1">
    <citation type="submission" date="2010-12" db="EMBL/GenBank/DDBJ databases">
        <title>Complete sequence of Bacillus cellulosilyticus DSM 2522.</title>
        <authorList>
            <consortium name="US DOE Joint Genome Institute"/>
            <person name="Lucas S."/>
            <person name="Copeland A."/>
            <person name="Lapidus A."/>
            <person name="Cheng J.-F."/>
            <person name="Bruce D."/>
            <person name="Goodwin L."/>
            <person name="Pitluck S."/>
            <person name="Chertkov O."/>
            <person name="Detter J.C."/>
            <person name="Han C."/>
            <person name="Tapia R."/>
            <person name="Land M."/>
            <person name="Hauser L."/>
            <person name="Jeffries C."/>
            <person name="Kyrpides N."/>
            <person name="Ivanova N."/>
            <person name="Mikhailova N."/>
            <person name="Brumm P."/>
            <person name="Mead D."/>
            <person name="Woyke T."/>
        </authorList>
    </citation>
    <scope>NUCLEOTIDE SEQUENCE [LARGE SCALE GENOMIC DNA]</scope>
    <source>
        <strain evidence="7">ATCC 21833 / DSM 2522 / FERM P-1141 / JCM 9156 / N-4</strain>
    </source>
</reference>
<evidence type="ECO:0000313" key="7">
    <source>
        <dbReference type="Proteomes" id="UP000001401"/>
    </source>
</evidence>
<dbReference type="CDD" id="cd02968">
    <property type="entry name" value="SCO"/>
    <property type="match status" value="1"/>
</dbReference>
<evidence type="ECO:0000256" key="2">
    <source>
        <dbReference type="ARBA" id="ARBA00023008"/>
    </source>
</evidence>
<keyword evidence="4" id="KW-1015">Disulfide bond</keyword>
<dbReference type="HOGENOM" id="CLU_050131_2_1_9"/>
<evidence type="ECO:0000313" key="6">
    <source>
        <dbReference type="EMBL" id="ADU31195.1"/>
    </source>
</evidence>
<comment type="similarity">
    <text evidence="1">Belongs to the SCO1/2 family.</text>
</comment>
<evidence type="ECO:0000259" key="5">
    <source>
        <dbReference type="PROSITE" id="PS51352"/>
    </source>
</evidence>
<dbReference type="GO" id="GO:0046872">
    <property type="term" value="F:metal ion binding"/>
    <property type="evidence" value="ECO:0007669"/>
    <property type="project" value="UniProtKB-KW"/>
</dbReference>
<dbReference type="PROSITE" id="PS51257">
    <property type="entry name" value="PROKAR_LIPOPROTEIN"/>
    <property type="match status" value="1"/>
</dbReference>
<dbReference type="SUPFAM" id="SSF52833">
    <property type="entry name" value="Thioredoxin-like"/>
    <property type="match status" value="1"/>
</dbReference>
<gene>
    <name evidence="6" type="ordered locus">Bcell_2944</name>
</gene>
<sequence length="207" mass="23602" precursor="true">MFGNKTNLLLVLLGVFFLQGCSFLYQNSEPVPQSESIIDVSQNEERNWDVVPFSGLTQDGDEWSTEEMEGTYWVAKFVFTRCPTVCMTMTPNMVQLQEALAEEDLDVEIISFTVDPEFDSPEALQDYAEAYNVSLNNWDFITGYSEDDITAFALESFAGTVMPAENDIIHPTRFYVVNDEGRVVRLYDGERDFDVEAYIEDLKVLTN</sequence>
<evidence type="ECO:0000256" key="4">
    <source>
        <dbReference type="PIRSR" id="PIRSR603782-2"/>
    </source>
</evidence>
<dbReference type="EMBL" id="CP002394">
    <property type="protein sequence ID" value="ADU31195.1"/>
    <property type="molecule type" value="Genomic_DNA"/>
</dbReference>
<feature type="binding site" evidence="3">
    <location>
        <position position="86"/>
    </location>
    <ligand>
        <name>Cu cation</name>
        <dbReference type="ChEBI" id="CHEBI:23378"/>
    </ligand>
</feature>
<dbReference type="Pfam" id="PF02630">
    <property type="entry name" value="SCO1-SenC"/>
    <property type="match status" value="1"/>
</dbReference>
<name>E6TXY2_EVAC2</name>
<accession>E6TXY2</accession>
<evidence type="ECO:0000256" key="1">
    <source>
        <dbReference type="ARBA" id="ARBA00010996"/>
    </source>
</evidence>
<dbReference type="KEGG" id="bco:Bcell_2944"/>
<dbReference type="RefSeq" id="WP_013489526.1">
    <property type="nucleotide sequence ID" value="NC_014829.1"/>
</dbReference>
<dbReference type="STRING" id="649639.Bcell_2944"/>
<keyword evidence="2 3" id="KW-0186">Copper</keyword>
<keyword evidence="7" id="KW-1185">Reference proteome</keyword>
<organism evidence="6 7">
    <name type="scientific">Evansella cellulosilytica (strain ATCC 21833 / DSM 2522 / FERM P-1141 / JCM 9156 / N-4)</name>
    <name type="common">Bacillus cellulosilyticus</name>
    <dbReference type="NCBI Taxonomy" id="649639"/>
    <lineage>
        <taxon>Bacteria</taxon>
        <taxon>Bacillati</taxon>
        <taxon>Bacillota</taxon>
        <taxon>Bacilli</taxon>
        <taxon>Bacillales</taxon>
        <taxon>Bacillaceae</taxon>
        <taxon>Evansella</taxon>
    </lineage>
</organism>
<evidence type="ECO:0000256" key="3">
    <source>
        <dbReference type="PIRSR" id="PIRSR603782-1"/>
    </source>
</evidence>
<feature type="domain" description="Thioredoxin" evidence="5">
    <location>
        <begin position="25"/>
        <end position="207"/>
    </location>
</feature>
<dbReference type="Gene3D" id="3.40.30.10">
    <property type="entry name" value="Glutaredoxin"/>
    <property type="match status" value="1"/>
</dbReference>
<feature type="disulfide bond" description="Redox-active" evidence="4">
    <location>
        <begin position="82"/>
        <end position="86"/>
    </location>
</feature>
<dbReference type="PANTHER" id="PTHR12151">
    <property type="entry name" value="ELECTRON TRANSPORT PROTIN SCO1/SENC FAMILY MEMBER"/>
    <property type="match status" value="1"/>
</dbReference>
<dbReference type="PROSITE" id="PS51352">
    <property type="entry name" value="THIOREDOXIN_2"/>
    <property type="match status" value="1"/>
</dbReference>
<dbReference type="InterPro" id="IPR013766">
    <property type="entry name" value="Thioredoxin_domain"/>
</dbReference>
<dbReference type="InterPro" id="IPR036249">
    <property type="entry name" value="Thioredoxin-like_sf"/>
</dbReference>
<feature type="binding site" evidence="3">
    <location>
        <position position="82"/>
    </location>
    <ligand>
        <name>Cu cation</name>
        <dbReference type="ChEBI" id="CHEBI:23378"/>
    </ligand>
</feature>